<dbReference type="InterPro" id="IPR002575">
    <property type="entry name" value="Aminoglycoside_PTrfase"/>
</dbReference>
<sequence>MAVTNQNHANYQARLDFIQHLLHDRLDLKEDAEIVPIQYDPECPFKYNNSVYRISLPLPLPLDKSTKDKARQPGCVPIPAGTKTLIMRLSNPIAEGMNPETRIENEVAIITLASTALSSFHPHVVPSIYGWASAAPPSSQGWILQELMPGTPVNEAFKTLDLPQKQKIFAQMAQLLKALQDYEIPASITGFGGVTIDENGRIVSTAMTSVGLGPWPSYEAHFIDRLALALRKADANSYIKGWRANGVRDRLDCFVERGVPAQFESLSSKRDRVIVHADFTTNNLLFDAASERITALIDYDFACILHPSYEFLRSFDGAGGQFRGWSGDEASEQTAMREAKLRGFPSPIPPTVPDGVKWDVAKTWEDELEKLDVRRPRTIAGIDSVADVDTTLRSILPWRVTNSDVLWLQSEEVIVSCRNENEEQLVKLLGRLGF</sequence>
<dbReference type="Pfam" id="PF01636">
    <property type="entry name" value="APH"/>
    <property type="match status" value="1"/>
</dbReference>
<organism evidence="2 3">
    <name type="scientific">Lophium mytilinum</name>
    <dbReference type="NCBI Taxonomy" id="390894"/>
    <lineage>
        <taxon>Eukaryota</taxon>
        <taxon>Fungi</taxon>
        <taxon>Dikarya</taxon>
        <taxon>Ascomycota</taxon>
        <taxon>Pezizomycotina</taxon>
        <taxon>Dothideomycetes</taxon>
        <taxon>Pleosporomycetidae</taxon>
        <taxon>Mytilinidiales</taxon>
        <taxon>Mytilinidiaceae</taxon>
        <taxon>Lophium</taxon>
    </lineage>
</organism>
<proteinExistence type="predicted"/>
<dbReference type="EMBL" id="MU004195">
    <property type="protein sequence ID" value="KAF2491602.1"/>
    <property type="molecule type" value="Genomic_DNA"/>
</dbReference>
<dbReference type="PANTHER" id="PTHR21310">
    <property type="entry name" value="AMINOGLYCOSIDE PHOSPHOTRANSFERASE-RELATED-RELATED"/>
    <property type="match status" value="1"/>
</dbReference>
<dbReference type="InterPro" id="IPR011009">
    <property type="entry name" value="Kinase-like_dom_sf"/>
</dbReference>
<dbReference type="SUPFAM" id="SSF56112">
    <property type="entry name" value="Protein kinase-like (PK-like)"/>
    <property type="match status" value="1"/>
</dbReference>
<protein>
    <recommendedName>
        <fullName evidence="1">Aminoglycoside phosphotransferase domain-containing protein</fullName>
    </recommendedName>
</protein>
<gene>
    <name evidence="2" type="ORF">BU16DRAFT_123227</name>
</gene>
<evidence type="ECO:0000313" key="3">
    <source>
        <dbReference type="Proteomes" id="UP000799750"/>
    </source>
</evidence>
<keyword evidence="3" id="KW-1185">Reference proteome</keyword>
<dbReference type="InterPro" id="IPR051678">
    <property type="entry name" value="AGP_Transferase"/>
</dbReference>
<evidence type="ECO:0000313" key="2">
    <source>
        <dbReference type="EMBL" id="KAF2491602.1"/>
    </source>
</evidence>
<dbReference type="OrthoDB" id="2831558at2759"/>
<dbReference type="Gene3D" id="3.90.1200.10">
    <property type="match status" value="1"/>
</dbReference>
<accession>A0A6A6QHC4</accession>
<evidence type="ECO:0000259" key="1">
    <source>
        <dbReference type="Pfam" id="PF01636"/>
    </source>
</evidence>
<dbReference type="AlphaFoldDB" id="A0A6A6QHC4"/>
<dbReference type="PANTHER" id="PTHR21310:SF15">
    <property type="entry name" value="AMINOGLYCOSIDE PHOSPHOTRANSFERASE DOMAIN-CONTAINING PROTEIN"/>
    <property type="match status" value="1"/>
</dbReference>
<reference evidence="2" key="1">
    <citation type="journal article" date="2020" name="Stud. Mycol.">
        <title>101 Dothideomycetes genomes: a test case for predicting lifestyles and emergence of pathogens.</title>
        <authorList>
            <person name="Haridas S."/>
            <person name="Albert R."/>
            <person name="Binder M."/>
            <person name="Bloem J."/>
            <person name="Labutti K."/>
            <person name="Salamov A."/>
            <person name="Andreopoulos B."/>
            <person name="Baker S."/>
            <person name="Barry K."/>
            <person name="Bills G."/>
            <person name="Bluhm B."/>
            <person name="Cannon C."/>
            <person name="Castanera R."/>
            <person name="Culley D."/>
            <person name="Daum C."/>
            <person name="Ezra D."/>
            <person name="Gonzalez J."/>
            <person name="Henrissat B."/>
            <person name="Kuo A."/>
            <person name="Liang C."/>
            <person name="Lipzen A."/>
            <person name="Lutzoni F."/>
            <person name="Magnuson J."/>
            <person name="Mondo S."/>
            <person name="Nolan M."/>
            <person name="Ohm R."/>
            <person name="Pangilinan J."/>
            <person name="Park H.-J."/>
            <person name="Ramirez L."/>
            <person name="Alfaro M."/>
            <person name="Sun H."/>
            <person name="Tritt A."/>
            <person name="Yoshinaga Y."/>
            <person name="Zwiers L.-H."/>
            <person name="Turgeon B."/>
            <person name="Goodwin S."/>
            <person name="Spatafora J."/>
            <person name="Crous P."/>
            <person name="Grigoriev I."/>
        </authorList>
    </citation>
    <scope>NUCLEOTIDE SEQUENCE</scope>
    <source>
        <strain evidence="2">CBS 269.34</strain>
    </source>
</reference>
<name>A0A6A6QHC4_9PEZI</name>
<feature type="domain" description="Aminoglycoside phosphotransferase" evidence="1">
    <location>
        <begin position="84"/>
        <end position="315"/>
    </location>
</feature>
<dbReference type="Proteomes" id="UP000799750">
    <property type="component" value="Unassembled WGS sequence"/>
</dbReference>